<dbReference type="OrthoDB" id="1669699at2"/>
<dbReference type="InterPro" id="IPR009057">
    <property type="entry name" value="Homeodomain-like_sf"/>
</dbReference>
<dbReference type="InterPro" id="IPR001647">
    <property type="entry name" value="HTH_TetR"/>
</dbReference>
<comment type="caution">
    <text evidence="6">The sequence shown here is derived from an EMBL/GenBank/DDBJ whole genome shotgun (WGS) entry which is preliminary data.</text>
</comment>
<dbReference type="SUPFAM" id="SSF46689">
    <property type="entry name" value="Homeodomain-like"/>
    <property type="match status" value="1"/>
</dbReference>
<dbReference type="Pfam" id="PF00440">
    <property type="entry name" value="TetR_N"/>
    <property type="match status" value="1"/>
</dbReference>
<dbReference type="PRINTS" id="PR00455">
    <property type="entry name" value="HTHTETR"/>
</dbReference>
<evidence type="ECO:0000313" key="7">
    <source>
        <dbReference type="Proteomes" id="UP000320209"/>
    </source>
</evidence>
<feature type="domain" description="HTH tetR-type" evidence="5">
    <location>
        <begin position="22"/>
        <end position="82"/>
    </location>
</feature>
<proteinExistence type="predicted"/>
<dbReference type="Proteomes" id="UP000320209">
    <property type="component" value="Unassembled WGS sequence"/>
</dbReference>
<name>A0A543A6Y3_9ACTN</name>
<dbReference type="RefSeq" id="WP_141780260.1">
    <property type="nucleotide sequence ID" value="NZ_VFOV01000001.1"/>
</dbReference>
<evidence type="ECO:0000256" key="1">
    <source>
        <dbReference type="ARBA" id="ARBA00023015"/>
    </source>
</evidence>
<dbReference type="InterPro" id="IPR050109">
    <property type="entry name" value="HTH-type_TetR-like_transc_reg"/>
</dbReference>
<gene>
    <name evidence="6" type="ORF">FB381_2125</name>
</gene>
<reference evidence="6 7" key="1">
    <citation type="submission" date="2019-06" db="EMBL/GenBank/DDBJ databases">
        <title>Sequencing the genomes of 1000 actinobacteria strains.</title>
        <authorList>
            <person name="Klenk H.-P."/>
        </authorList>
    </citation>
    <scope>NUCLEOTIDE SEQUENCE [LARGE SCALE GENOMIC DNA]</scope>
    <source>
        <strain evidence="6 7">DSM 25218</strain>
    </source>
</reference>
<evidence type="ECO:0000256" key="2">
    <source>
        <dbReference type="ARBA" id="ARBA00023125"/>
    </source>
</evidence>
<dbReference type="PROSITE" id="PS50977">
    <property type="entry name" value="HTH_TETR_2"/>
    <property type="match status" value="1"/>
</dbReference>
<keyword evidence="2 4" id="KW-0238">DNA-binding</keyword>
<dbReference type="GO" id="GO:0000976">
    <property type="term" value="F:transcription cis-regulatory region binding"/>
    <property type="evidence" value="ECO:0007669"/>
    <property type="project" value="TreeGrafter"/>
</dbReference>
<accession>A0A543A6Y3</accession>
<evidence type="ECO:0000259" key="5">
    <source>
        <dbReference type="PROSITE" id="PS50977"/>
    </source>
</evidence>
<dbReference type="Gene3D" id="1.10.357.10">
    <property type="entry name" value="Tetracycline Repressor, domain 2"/>
    <property type="match status" value="1"/>
</dbReference>
<organism evidence="6 7">
    <name type="scientific">Nocardioides albertanoniae</name>
    <dbReference type="NCBI Taxonomy" id="1175486"/>
    <lineage>
        <taxon>Bacteria</taxon>
        <taxon>Bacillati</taxon>
        <taxon>Actinomycetota</taxon>
        <taxon>Actinomycetes</taxon>
        <taxon>Propionibacteriales</taxon>
        <taxon>Nocardioidaceae</taxon>
        <taxon>Nocardioides</taxon>
    </lineage>
</organism>
<feature type="DNA-binding region" description="H-T-H motif" evidence="4">
    <location>
        <begin position="45"/>
        <end position="64"/>
    </location>
</feature>
<dbReference type="AlphaFoldDB" id="A0A543A6Y3"/>
<sequence length="227" mass="24373">MAQIPPRPGRGRPRLLPGKIAANPRDQILAASAELFVGRGYAGTTTREIAEGAGLRQASIYYHFGSKEEILADLLERSVRDRVTQAEKVETEMEQHAPEVGLCALAVSDMSALVAMPYNIGMLDRLPDVIASPAYARFSHLRADLVAAYTRSGLRAAGEQVATGAREPGLGELLLPMVESVISLRREDRIETATVSTIASACLRLCGVEEELIGQAHESAQSALATH</sequence>
<dbReference type="EMBL" id="VFOV01000001">
    <property type="protein sequence ID" value="TQL68236.1"/>
    <property type="molecule type" value="Genomic_DNA"/>
</dbReference>
<evidence type="ECO:0000256" key="3">
    <source>
        <dbReference type="ARBA" id="ARBA00023163"/>
    </source>
</evidence>
<dbReference type="PANTHER" id="PTHR30055:SF234">
    <property type="entry name" value="HTH-TYPE TRANSCRIPTIONAL REGULATOR BETI"/>
    <property type="match status" value="1"/>
</dbReference>
<evidence type="ECO:0000313" key="6">
    <source>
        <dbReference type="EMBL" id="TQL68236.1"/>
    </source>
</evidence>
<evidence type="ECO:0000256" key="4">
    <source>
        <dbReference type="PROSITE-ProRule" id="PRU00335"/>
    </source>
</evidence>
<dbReference type="PANTHER" id="PTHR30055">
    <property type="entry name" value="HTH-TYPE TRANSCRIPTIONAL REGULATOR RUTR"/>
    <property type="match status" value="1"/>
</dbReference>
<keyword evidence="3" id="KW-0804">Transcription</keyword>
<dbReference type="GO" id="GO:0003700">
    <property type="term" value="F:DNA-binding transcription factor activity"/>
    <property type="evidence" value="ECO:0007669"/>
    <property type="project" value="TreeGrafter"/>
</dbReference>
<keyword evidence="7" id="KW-1185">Reference proteome</keyword>
<protein>
    <submittedName>
        <fullName evidence="6">TetR family transcriptional regulator</fullName>
    </submittedName>
</protein>
<keyword evidence="1" id="KW-0805">Transcription regulation</keyword>